<reference evidence="2 3" key="1">
    <citation type="submission" date="2016-10" db="EMBL/GenBank/DDBJ databases">
        <authorList>
            <person name="de Groot N.N."/>
        </authorList>
    </citation>
    <scope>NUCLEOTIDE SEQUENCE [LARGE SCALE GENOMIC DNA]</scope>
    <source>
        <strain evidence="2 3">CPCC 202699</strain>
    </source>
</reference>
<evidence type="ECO:0000313" key="3">
    <source>
        <dbReference type="Proteomes" id="UP000199515"/>
    </source>
</evidence>
<evidence type="ECO:0000313" key="2">
    <source>
        <dbReference type="EMBL" id="SDZ27579.1"/>
    </source>
</evidence>
<name>A0A1H3RRQ7_9PSEU</name>
<evidence type="ECO:0000259" key="1">
    <source>
        <dbReference type="Pfam" id="PF13468"/>
    </source>
</evidence>
<dbReference type="Pfam" id="PF13468">
    <property type="entry name" value="Glyoxalase_3"/>
    <property type="match status" value="1"/>
</dbReference>
<gene>
    <name evidence="2" type="ORF">SAMN05421504_111245</name>
</gene>
<feature type="domain" description="Glyoxalase-like" evidence="1">
    <location>
        <begin position="19"/>
        <end position="198"/>
    </location>
</feature>
<accession>A0A1H3RRQ7</accession>
<dbReference type="Gene3D" id="3.10.180.10">
    <property type="entry name" value="2,3-Dihydroxybiphenyl 1,2-Dioxygenase, domain 1"/>
    <property type="match status" value="1"/>
</dbReference>
<organism evidence="2 3">
    <name type="scientific">Amycolatopsis xylanica</name>
    <dbReference type="NCBI Taxonomy" id="589385"/>
    <lineage>
        <taxon>Bacteria</taxon>
        <taxon>Bacillati</taxon>
        <taxon>Actinomycetota</taxon>
        <taxon>Actinomycetes</taxon>
        <taxon>Pseudonocardiales</taxon>
        <taxon>Pseudonocardiaceae</taxon>
        <taxon>Amycolatopsis</taxon>
    </lineage>
</organism>
<dbReference type="Proteomes" id="UP000199515">
    <property type="component" value="Unassembled WGS sequence"/>
</dbReference>
<dbReference type="OrthoDB" id="4152030at2"/>
<dbReference type="InterPro" id="IPR029068">
    <property type="entry name" value="Glyas_Bleomycin-R_OHBP_Dase"/>
</dbReference>
<dbReference type="AlphaFoldDB" id="A0A1H3RRQ7"/>
<proteinExistence type="predicted"/>
<keyword evidence="3" id="KW-1185">Reference proteome</keyword>
<dbReference type="EMBL" id="FNON01000011">
    <property type="protein sequence ID" value="SDZ27579.1"/>
    <property type="molecule type" value="Genomic_DNA"/>
</dbReference>
<sequence length="302" mass="32126">MCRAPRMFSHPGGMDIDYLDHTVVLNTDLDAAAERFAALGFLLSPPSAHRLSEQLNGPIATYTCTANRCAVFGESFIELLGIVDENAPDPWHVKELAKSHPGLLLTFGTGDAELVERRWRAAGFPSTGVRSLERDVETADGTRTVRARGVYLGAESTLGVGIQAGQHLTPQYIHQPRLLDHPNGAVGLHSVLLVVPDDAVDSFVERYSLILATGSHVDGPKRVWSLRSGRFEIVGASALPEVLPGEHVPALPCIAAQTVAVADLGLARKLIEDNGIVTREMPAGFFVPAAAALGACVGFVAA</sequence>
<dbReference type="STRING" id="589385.SAMN05421504_111245"/>
<protein>
    <submittedName>
        <fullName evidence="2">Glyoxalase-like domain-containing protein</fullName>
    </submittedName>
</protein>
<dbReference type="InterPro" id="IPR025870">
    <property type="entry name" value="Glyoxalase-like_dom"/>
</dbReference>
<dbReference type="SUPFAM" id="SSF54593">
    <property type="entry name" value="Glyoxalase/Bleomycin resistance protein/Dihydroxybiphenyl dioxygenase"/>
    <property type="match status" value="1"/>
</dbReference>